<name>A0A839K0N3_9FIRM</name>
<dbReference type="Gene3D" id="2.60.40.1080">
    <property type="match status" value="1"/>
</dbReference>
<dbReference type="Pfam" id="PF23197">
    <property type="entry name" value="IG_AIR9"/>
    <property type="match status" value="2"/>
</dbReference>
<feature type="region of interest" description="Disordered" evidence="1">
    <location>
        <begin position="546"/>
        <end position="577"/>
    </location>
</feature>
<dbReference type="AlphaFoldDB" id="A0A839K0N3"/>
<dbReference type="PANTHER" id="PTHR31149">
    <property type="entry name" value="EXPRESSED PROTEIN"/>
    <property type="match status" value="1"/>
</dbReference>
<protein>
    <submittedName>
        <fullName evidence="4">Uncharacterized protein</fullName>
    </submittedName>
</protein>
<dbReference type="EMBL" id="JACEGA010000001">
    <property type="protein sequence ID" value="MBB2183475.1"/>
    <property type="molecule type" value="Genomic_DNA"/>
</dbReference>
<keyword evidence="5" id="KW-1185">Reference proteome</keyword>
<dbReference type="Proteomes" id="UP000574276">
    <property type="component" value="Unassembled WGS sequence"/>
</dbReference>
<feature type="domain" description="YDG" evidence="2">
    <location>
        <begin position="200"/>
        <end position="279"/>
    </location>
</feature>
<dbReference type="Pfam" id="PF18657">
    <property type="entry name" value="YDG"/>
    <property type="match status" value="3"/>
</dbReference>
<evidence type="ECO:0000259" key="3">
    <source>
        <dbReference type="Pfam" id="PF23197"/>
    </source>
</evidence>
<dbReference type="InterPro" id="IPR041248">
    <property type="entry name" value="YDG"/>
</dbReference>
<evidence type="ECO:0000313" key="4">
    <source>
        <dbReference type="EMBL" id="MBB2183475.1"/>
    </source>
</evidence>
<dbReference type="PANTHER" id="PTHR31149:SF11">
    <property type="entry name" value="187-KDA MICROTUBULE-ASSOCIATED PROTEIN AIR9"/>
    <property type="match status" value="1"/>
</dbReference>
<sequence length="1029" mass="108807">MRDALRSGNTGNYEGWGGLGGLVGVKSDDCTVTTSYYNSQTSGQSDYDDRGEPKTSMQMIQEVTFSGWDFTHGTGVWDISEGVSYPYLQALVPNPLPAPPAATSAGIVNIGGDDRYDTSTKTLTLTYGDDLGADFSTEYVTPADGLVTWSNSDSDVIIMNLNDDGTIKIEANNTGTATVSLKATDGTTLDSIQVIVKPIPLRVTGYFEVEDKEYDGDTDADISATFTLSINTSDCIGGDADNLTANFVATFLDPDVGQDKAVSLSNSYLTGSAAGNYILDFSDVPTATGNIIPKELTVGGYFTAQVKEYNGTMDATIATNEMNLIGRVGSDDVTLVPVLAFDTPEIGTGKTVSLTIGSSLTGMKSGNYTLSITGAPTYTSGVITGKQLTLGGSFTVNDKEYSGDRDATIATNNLTLVGVNPGDKVSIASVTVEFDSAAAGSQKTVRITGYTLSGADVENYSASLTGAPTATASITRATGLQAPAAPTLQSKTNTSVTLTPKAGQEFSKDNGTTWQTSNIFTGLTPSTEYSFITRIREDVNHEASPVSAALTVKTDASSSTGGGGGGGGGGGTPTPSTPAATLNIYQATVYGVSENSVNVVSAVGIMRGETDGYIIDSVDIDQSKAEEVIQKVLKQKQNKILIEVDGTEDNKADEVNFIIKKAAVKKLSVNEIALEVTTENVRIDIPKETVQAVAEDGKDLIFRVTPLDKKDEKAAVVENAITAKVVQTATGGDEAVALGNPLRIETTYQGYPTKLVFSLKDIEIPEDETQRDLFLSGLGVYVNHSDGEQEFNRGTIIYDSDGNPVGIEIDVSKFSTFTMISIINEAPVASGLKITGKVEYGKKLTAAYNYKDKEKDKEDKSLISWYRADNKKGKNKKLVAEGTLSYKVKKADQGKYLIVEITPVAVSGEITGSTVSACVKVAANKAPKAVGGKITGKTVVGSKLTLKYTYQDAESDKEGKTTIQWYRADSPKGENKKKIKNANKKTYTPTKADVGKYLIVEITPVAKTGTKTGKKTTVATKTAVTKALK</sequence>
<feature type="domain" description="AIR9-like A9" evidence="3">
    <location>
        <begin position="832"/>
        <end position="916"/>
    </location>
</feature>
<feature type="domain" description="YDG" evidence="2">
    <location>
        <begin position="386"/>
        <end position="462"/>
    </location>
</feature>
<feature type="compositionally biased region" description="Gly residues" evidence="1">
    <location>
        <begin position="560"/>
        <end position="572"/>
    </location>
</feature>
<dbReference type="InterPro" id="IPR056284">
    <property type="entry name" value="AIR9-like_A9"/>
</dbReference>
<dbReference type="RefSeq" id="WP_228353130.1">
    <property type="nucleotide sequence ID" value="NZ_JACEGA010000001.1"/>
</dbReference>
<evidence type="ECO:0000259" key="2">
    <source>
        <dbReference type="Pfam" id="PF18657"/>
    </source>
</evidence>
<reference evidence="4 5" key="1">
    <citation type="submission" date="2020-07" db="EMBL/GenBank/DDBJ databases">
        <title>Characterization and genome sequencing of isolate MD1, a novel member within the family Lachnospiraceae.</title>
        <authorList>
            <person name="Rettenmaier R."/>
            <person name="Di Bello L."/>
            <person name="Zinser C."/>
            <person name="Scheitz K."/>
            <person name="Liebl W."/>
            <person name="Zverlov V."/>
        </authorList>
    </citation>
    <scope>NUCLEOTIDE SEQUENCE [LARGE SCALE GENOMIC DNA]</scope>
    <source>
        <strain evidence="4 5">MD1</strain>
    </source>
</reference>
<organism evidence="4 5">
    <name type="scientific">Variimorphobacter saccharofermentans</name>
    <dbReference type="NCBI Taxonomy" id="2755051"/>
    <lineage>
        <taxon>Bacteria</taxon>
        <taxon>Bacillati</taxon>
        <taxon>Bacillota</taxon>
        <taxon>Clostridia</taxon>
        <taxon>Lachnospirales</taxon>
        <taxon>Lachnospiraceae</taxon>
        <taxon>Variimorphobacter</taxon>
    </lineage>
</organism>
<feature type="domain" description="YDG" evidence="2">
    <location>
        <begin position="293"/>
        <end position="371"/>
    </location>
</feature>
<proteinExistence type="predicted"/>
<comment type="caution">
    <text evidence="4">The sequence shown here is derived from an EMBL/GenBank/DDBJ whole genome shotgun (WGS) entry which is preliminary data.</text>
</comment>
<gene>
    <name evidence="4" type="ORF">H0486_11350</name>
</gene>
<accession>A0A839K0N3</accession>
<feature type="domain" description="AIR9-like A9" evidence="3">
    <location>
        <begin position="933"/>
        <end position="1015"/>
    </location>
</feature>
<dbReference type="Gene3D" id="2.60.40.2700">
    <property type="match status" value="2"/>
</dbReference>
<evidence type="ECO:0000256" key="1">
    <source>
        <dbReference type="SAM" id="MobiDB-lite"/>
    </source>
</evidence>
<evidence type="ECO:0000313" key="5">
    <source>
        <dbReference type="Proteomes" id="UP000574276"/>
    </source>
</evidence>